<comment type="subcellular location">
    <subcellularLocation>
        <location evidence="5">Cytoplasm</location>
    </subcellularLocation>
</comment>
<keyword evidence="3 5" id="KW-0378">Hydrolase</keyword>
<organism evidence="10 11">
    <name type="scientific">Laspinema palackyanum D2a</name>
    <dbReference type="NCBI Taxonomy" id="2953684"/>
    <lineage>
        <taxon>Bacteria</taxon>
        <taxon>Bacillati</taxon>
        <taxon>Cyanobacteriota</taxon>
        <taxon>Cyanophyceae</taxon>
        <taxon>Oscillatoriophycideae</taxon>
        <taxon>Oscillatoriales</taxon>
        <taxon>Laspinemataceae</taxon>
        <taxon>Laspinema</taxon>
        <taxon>Laspinema palackyanum</taxon>
    </lineage>
</organism>
<dbReference type="PANTHER" id="PTHR42872">
    <property type="entry name" value="PROTEIN-GLUTAMATE METHYLESTERASE/PROTEIN-GLUTAMINE GLUTAMINASE"/>
    <property type="match status" value="1"/>
</dbReference>
<comment type="function">
    <text evidence="5">Involved in chemotaxis. Part of a chemotaxis signal transduction system that modulates chemotaxis in response to various stimuli. Catalyzes the demethylation of specific methylglutamate residues introduced into the chemoreceptors (methyl-accepting chemotaxis proteins or MCP) by CheR. Also mediates the irreversible deamidation of specific glutamine residues to glutamic acid.</text>
</comment>
<dbReference type="PIRSF" id="PIRSF000876">
    <property type="entry name" value="RR_chemtxs_CheB"/>
    <property type="match status" value="1"/>
</dbReference>
<dbReference type="PROSITE" id="PS50110">
    <property type="entry name" value="RESPONSE_REGULATORY"/>
    <property type="match status" value="1"/>
</dbReference>
<dbReference type="InterPro" id="IPR000673">
    <property type="entry name" value="Sig_transdc_resp-reg_Me-estase"/>
</dbReference>
<dbReference type="InterPro" id="IPR035909">
    <property type="entry name" value="CheB_C"/>
</dbReference>
<dbReference type="Gene3D" id="3.40.50.180">
    <property type="entry name" value="Methylesterase CheB, C-terminal domain"/>
    <property type="match status" value="1"/>
</dbReference>
<dbReference type="HAMAP" id="MF_00099">
    <property type="entry name" value="CheB_chemtxs"/>
    <property type="match status" value="1"/>
</dbReference>
<proteinExistence type="inferred from homology"/>
<dbReference type="InterPro" id="IPR008248">
    <property type="entry name" value="CheB-like"/>
</dbReference>
<dbReference type="SUPFAM" id="SSF52172">
    <property type="entry name" value="CheY-like"/>
    <property type="match status" value="1"/>
</dbReference>
<evidence type="ECO:0000256" key="6">
    <source>
        <dbReference type="PROSITE-ProRule" id="PRU00050"/>
    </source>
</evidence>
<dbReference type="EMBL" id="JAMXFF010000056">
    <property type="protein sequence ID" value="MCT7969655.1"/>
    <property type="molecule type" value="Genomic_DNA"/>
</dbReference>
<comment type="catalytic activity">
    <reaction evidence="4 5">
        <text>[protein]-L-glutamate 5-O-methyl ester + H2O = L-glutamyl-[protein] + methanol + H(+)</text>
        <dbReference type="Rhea" id="RHEA:23236"/>
        <dbReference type="Rhea" id="RHEA-COMP:10208"/>
        <dbReference type="Rhea" id="RHEA-COMP:10311"/>
        <dbReference type="ChEBI" id="CHEBI:15377"/>
        <dbReference type="ChEBI" id="CHEBI:15378"/>
        <dbReference type="ChEBI" id="CHEBI:17790"/>
        <dbReference type="ChEBI" id="CHEBI:29973"/>
        <dbReference type="ChEBI" id="CHEBI:82795"/>
        <dbReference type="EC" id="3.1.1.61"/>
    </reaction>
</comment>
<feature type="domain" description="Response regulatory" evidence="8">
    <location>
        <begin position="2"/>
        <end position="119"/>
    </location>
</feature>
<gene>
    <name evidence="5" type="primary">cheB</name>
    <name evidence="10" type="ORF">NG799_25405</name>
</gene>
<sequence>MKIAIVNDMLLAIEALRRVLTSVPDYELLWVARNGAEALDKCTSVRPDLILMDVFMPVMDGVEATRQIMGRCPCAILLVTSSINTHLPKVFEALGYGALDVVITPILGHYGNAEGGETLLEKIRTVHKLLGKPISKKPPNPIPAKWGYTTQPYPPLVAIGASTGGPTAIAKILSKLPQDFRIAVAIVQHIDVQFSASFVQWLSQQTRLKIDLAQEGMTPQPGKIIVAGTNDHLLMRPDRTLGYTKHPRSNPYRPSVDVFFTSLAENWPGQGLGVLLTGMGRDGAVGLSVLRSAGWQTIAQDASSCIVYGMPKAAVELGAVQESLNPEAIGVKLLSL</sequence>
<comment type="similarity">
    <text evidence="5">Belongs to the CheB family.</text>
</comment>
<feature type="active site" evidence="5 6">
    <location>
        <position position="282"/>
    </location>
</feature>
<evidence type="ECO:0000313" key="10">
    <source>
        <dbReference type="EMBL" id="MCT7969655.1"/>
    </source>
</evidence>
<reference evidence="10 11" key="1">
    <citation type="journal article" date="2022" name="Front. Microbiol.">
        <title>High genomic differentiation and limited gene flow indicate recent cryptic speciation within the genus Laspinema (cyanobacteria).</title>
        <authorList>
            <person name="Stanojkovic A."/>
            <person name="Skoupy S."/>
            <person name="Skaloud P."/>
            <person name="Dvorak P."/>
        </authorList>
    </citation>
    <scope>NUCLEOTIDE SEQUENCE [LARGE SCALE GENOMIC DNA]</scope>
    <source>
        <strain evidence="10 11">D2a</strain>
    </source>
</reference>
<dbReference type="CDD" id="cd17541">
    <property type="entry name" value="REC_CheB-like"/>
    <property type="match status" value="1"/>
</dbReference>
<dbReference type="InterPro" id="IPR011006">
    <property type="entry name" value="CheY-like_superfamily"/>
</dbReference>
<dbReference type="Proteomes" id="UP001525890">
    <property type="component" value="Unassembled WGS sequence"/>
</dbReference>
<dbReference type="PANTHER" id="PTHR42872:SF6">
    <property type="entry name" value="PROTEIN-GLUTAMATE METHYLESTERASE_PROTEIN-GLUTAMINE GLUTAMINASE"/>
    <property type="match status" value="1"/>
</dbReference>
<evidence type="ECO:0000259" key="9">
    <source>
        <dbReference type="PROSITE" id="PS50122"/>
    </source>
</evidence>
<evidence type="ECO:0000259" key="8">
    <source>
        <dbReference type="PROSITE" id="PS50110"/>
    </source>
</evidence>
<evidence type="ECO:0000256" key="4">
    <source>
        <dbReference type="ARBA" id="ARBA00048267"/>
    </source>
</evidence>
<dbReference type="EC" id="3.5.1.44" evidence="5"/>
<feature type="modified residue" description="4-aspartylphosphate" evidence="5 7">
    <location>
        <position position="53"/>
    </location>
</feature>
<keyword evidence="2 5" id="KW-0145">Chemotaxis</keyword>
<dbReference type="PROSITE" id="PS50122">
    <property type="entry name" value="CHEB"/>
    <property type="match status" value="1"/>
</dbReference>
<dbReference type="SUPFAM" id="SSF52738">
    <property type="entry name" value="Methylesterase CheB, C-terminal domain"/>
    <property type="match status" value="1"/>
</dbReference>
<keyword evidence="1 5" id="KW-0963">Cytoplasm</keyword>
<dbReference type="InterPro" id="IPR001789">
    <property type="entry name" value="Sig_transdc_resp-reg_receiver"/>
</dbReference>
<comment type="domain">
    <text evidence="5">Contains a C-terminal catalytic domain, and an N-terminal region which modulates catalytic activity.</text>
</comment>
<evidence type="ECO:0000256" key="2">
    <source>
        <dbReference type="ARBA" id="ARBA00022500"/>
    </source>
</evidence>
<feature type="domain" description="CheB-type methylesterase" evidence="9">
    <location>
        <begin position="152"/>
        <end position="336"/>
    </location>
</feature>
<evidence type="ECO:0000256" key="5">
    <source>
        <dbReference type="HAMAP-Rule" id="MF_00099"/>
    </source>
</evidence>
<comment type="caution">
    <text evidence="10">The sequence shown here is derived from an EMBL/GenBank/DDBJ whole genome shotgun (WGS) entry which is preliminary data.</text>
</comment>
<protein>
    <recommendedName>
        <fullName evidence="5">Protein-glutamate methylesterase/protein-glutamine glutaminase</fullName>
        <ecNumber evidence="5">3.1.1.61</ecNumber>
        <ecNumber evidence="5">3.5.1.44</ecNumber>
    </recommendedName>
</protein>
<evidence type="ECO:0000313" key="11">
    <source>
        <dbReference type="Proteomes" id="UP001525890"/>
    </source>
</evidence>
<dbReference type="RefSeq" id="WP_368009106.1">
    <property type="nucleotide sequence ID" value="NZ_JAMXFF010000056.1"/>
</dbReference>
<evidence type="ECO:0000256" key="3">
    <source>
        <dbReference type="ARBA" id="ARBA00022801"/>
    </source>
</evidence>
<dbReference type="CDD" id="cd16432">
    <property type="entry name" value="CheB_Rec"/>
    <property type="match status" value="1"/>
</dbReference>
<feature type="active site" evidence="5 6">
    <location>
        <position position="189"/>
    </location>
</feature>
<dbReference type="Pfam" id="PF01339">
    <property type="entry name" value="CheB_methylest"/>
    <property type="match status" value="1"/>
</dbReference>
<dbReference type="NCBIfam" id="NF009206">
    <property type="entry name" value="PRK12555.1"/>
    <property type="match status" value="1"/>
</dbReference>
<accession>A0ABT2MY37</accession>
<keyword evidence="5 7" id="KW-0597">Phosphoprotein</keyword>
<dbReference type="Pfam" id="PF00072">
    <property type="entry name" value="Response_reg"/>
    <property type="match status" value="1"/>
</dbReference>
<comment type="PTM">
    <text evidence="5">Phosphorylated by CheA. Phosphorylation of the N-terminal regulatory domain activates the methylesterase activity.</text>
</comment>
<dbReference type="SMART" id="SM00448">
    <property type="entry name" value="REC"/>
    <property type="match status" value="1"/>
</dbReference>
<dbReference type="EC" id="3.1.1.61" evidence="5"/>
<feature type="active site" evidence="5 6">
    <location>
        <position position="162"/>
    </location>
</feature>
<name>A0ABT2MY37_9CYAN</name>
<dbReference type="Gene3D" id="3.40.50.2300">
    <property type="match status" value="1"/>
</dbReference>
<comment type="catalytic activity">
    <reaction evidence="5">
        <text>L-glutaminyl-[protein] + H2O = L-glutamyl-[protein] + NH4(+)</text>
        <dbReference type="Rhea" id="RHEA:16441"/>
        <dbReference type="Rhea" id="RHEA-COMP:10207"/>
        <dbReference type="Rhea" id="RHEA-COMP:10208"/>
        <dbReference type="ChEBI" id="CHEBI:15377"/>
        <dbReference type="ChEBI" id="CHEBI:28938"/>
        <dbReference type="ChEBI" id="CHEBI:29973"/>
        <dbReference type="ChEBI" id="CHEBI:30011"/>
        <dbReference type="EC" id="3.5.1.44"/>
    </reaction>
</comment>
<evidence type="ECO:0000256" key="1">
    <source>
        <dbReference type="ARBA" id="ARBA00022490"/>
    </source>
</evidence>
<evidence type="ECO:0000256" key="7">
    <source>
        <dbReference type="PROSITE-ProRule" id="PRU00169"/>
    </source>
</evidence>
<keyword evidence="11" id="KW-1185">Reference proteome</keyword>